<dbReference type="AlphaFoldDB" id="A0A9W9ZFW9"/>
<comment type="caution">
    <text evidence="2">The sequence shown here is derived from an EMBL/GenBank/DDBJ whole genome shotgun (WGS) entry which is preliminary data.</text>
</comment>
<organism evidence="2 3">
    <name type="scientific">Desmophyllum pertusum</name>
    <dbReference type="NCBI Taxonomy" id="174260"/>
    <lineage>
        <taxon>Eukaryota</taxon>
        <taxon>Metazoa</taxon>
        <taxon>Cnidaria</taxon>
        <taxon>Anthozoa</taxon>
        <taxon>Hexacorallia</taxon>
        <taxon>Scleractinia</taxon>
        <taxon>Caryophylliina</taxon>
        <taxon>Caryophylliidae</taxon>
        <taxon>Desmophyllum</taxon>
    </lineage>
</organism>
<feature type="region of interest" description="Disordered" evidence="1">
    <location>
        <begin position="36"/>
        <end position="97"/>
    </location>
</feature>
<reference evidence="2" key="1">
    <citation type="submission" date="2023-01" db="EMBL/GenBank/DDBJ databases">
        <title>Genome assembly of the deep-sea coral Lophelia pertusa.</title>
        <authorList>
            <person name="Herrera S."/>
            <person name="Cordes E."/>
        </authorList>
    </citation>
    <scope>NUCLEOTIDE SEQUENCE</scope>
    <source>
        <strain evidence="2">USNM1676648</strain>
        <tissue evidence="2">Polyp</tissue>
    </source>
</reference>
<feature type="compositionally biased region" description="Low complexity" evidence="1">
    <location>
        <begin position="84"/>
        <end position="96"/>
    </location>
</feature>
<accession>A0A9W9ZFW9</accession>
<name>A0A9W9ZFW9_9CNID</name>
<proteinExistence type="predicted"/>
<protein>
    <submittedName>
        <fullName evidence="2">Uncharacterized protein</fullName>
    </submittedName>
</protein>
<evidence type="ECO:0000313" key="3">
    <source>
        <dbReference type="Proteomes" id="UP001163046"/>
    </source>
</evidence>
<dbReference type="Proteomes" id="UP001163046">
    <property type="component" value="Unassembled WGS sequence"/>
</dbReference>
<sequence>MRSEQKCTGETADISASPRSRLVRLLKPVQLYLPKTASLTQQPPQLNQSDPEPQVKQSKTTLMINPKQKEPVTVPKNQESRNESSTSPVPPVAVVTRSERVSRAPKYLQDFVAVK</sequence>
<evidence type="ECO:0000256" key="1">
    <source>
        <dbReference type="SAM" id="MobiDB-lite"/>
    </source>
</evidence>
<keyword evidence="3" id="KW-1185">Reference proteome</keyword>
<dbReference type="EMBL" id="MU826351">
    <property type="protein sequence ID" value="KAJ7380927.1"/>
    <property type="molecule type" value="Genomic_DNA"/>
</dbReference>
<feature type="compositionally biased region" description="Polar residues" evidence="1">
    <location>
        <begin position="37"/>
        <end position="63"/>
    </location>
</feature>
<evidence type="ECO:0000313" key="2">
    <source>
        <dbReference type="EMBL" id="KAJ7380927.1"/>
    </source>
</evidence>
<gene>
    <name evidence="2" type="ORF">OS493_004512</name>
</gene>